<dbReference type="Pfam" id="PF07728">
    <property type="entry name" value="AAA_5"/>
    <property type="match status" value="1"/>
</dbReference>
<dbReference type="Proteomes" id="UP001185331">
    <property type="component" value="Unassembled WGS sequence"/>
</dbReference>
<dbReference type="AlphaFoldDB" id="A0AAE3XFJ2"/>
<reference evidence="2" key="1">
    <citation type="submission" date="2023-07" db="EMBL/GenBank/DDBJ databases">
        <title>Sorghum-associated microbial communities from plants grown in Nebraska, USA.</title>
        <authorList>
            <person name="Schachtman D."/>
        </authorList>
    </citation>
    <scope>NUCLEOTIDE SEQUENCE</scope>
    <source>
        <strain evidence="2">BE330</strain>
    </source>
</reference>
<dbReference type="SMART" id="SM00382">
    <property type="entry name" value="AAA"/>
    <property type="match status" value="1"/>
</dbReference>
<dbReference type="CDD" id="cd00009">
    <property type="entry name" value="AAA"/>
    <property type="match status" value="1"/>
</dbReference>
<dbReference type="InterPro" id="IPR027417">
    <property type="entry name" value="P-loop_NTPase"/>
</dbReference>
<dbReference type="GO" id="GO:0005524">
    <property type="term" value="F:ATP binding"/>
    <property type="evidence" value="ECO:0007669"/>
    <property type="project" value="InterPro"/>
</dbReference>
<comment type="caution">
    <text evidence="2">The sequence shown here is derived from an EMBL/GenBank/DDBJ whole genome shotgun (WGS) entry which is preliminary data.</text>
</comment>
<evidence type="ECO:0000259" key="1">
    <source>
        <dbReference type="SMART" id="SM00382"/>
    </source>
</evidence>
<evidence type="ECO:0000313" key="3">
    <source>
        <dbReference type="Proteomes" id="UP001185331"/>
    </source>
</evidence>
<dbReference type="Gene3D" id="3.40.50.300">
    <property type="entry name" value="P-loop containing nucleotide triphosphate hydrolases"/>
    <property type="match status" value="1"/>
</dbReference>
<evidence type="ECO:0000313" key="2">
    <source>
        <dbReference type="EMBL" id="MDR6220034.1"/>
    </source>
</evidence>
<dbReference type="RefSeq" id="WP_309869667.1">
    <property type="nucleotide sequence ID" value="NZ_JAVDQK010000010.1"/>
</dbReference>
<name>A0AAE3XFJ2_9DEIO</name>
<dbReference type="InterPro" id="IPR011704">
    <property type="entry name" value="ATPase_dyneun-rel_AAA"/>
</dbReference>
<organism evidence="2 3">
    <name type="scientific">Deinococcus soli</name>
    <name type="common">ex Cha et al. 2016</name>
    <dbReference type="NCBI Taxonomy" id="1309411"/>
    <lineage>
        <taxon>Bacteria</taxon>
        <taxon>Thermotogati</taxon>
        <taxon>Deinococcota</taxon>
        <taxon>Deinococci</taxon>
        <taxon>Deinococcales</taxon>
        <taxon>Deinococcaceae</taxon>
        <taxon>Deinococcus</taxon>
    </lineage>
</organism>
<dbReference type="EMBL" id="JAVDQK010000010">
    <property type="protein sequence ID" value="MDR6220034.1"/>
    <property type="molecule type" value="Genomic_DNA"/>
</dbReference>
<proteinExistence type="predicted"/>
<dbReference type="InterPro" id="IPR003593">
    <property type="entry name" value="AAA+_ATPase"/>
</dbReference>
<accession>A0AAE3XFJ2</accession>
<feature type="domain" description="AAA+ ATPase" evidence="1">
    <location>
        <begin position="221"/>
        <end position="393"/>
    </location>
</feature>
<sequence length="507" mass="54657">MTINKRGVFTFKCTKFPGIGTGGSVTIPPHLHSQIDRGANKMHVIPWAAAEAVAQVLLGRVEAERTPKALTLQTIDKEGQPVLMASHPAQATWVNVGQTVRPYILLIAEAQLAAKHTELAERWGALLHTIDRHAVTLPATEDQLATLSHTAEFKDDLQRVLDTLYYTGKLYADTCSWITGPLTAPAAWTHSPVLLGQSPRQPGEPGADLSEEGRLTRRAAYGIRALLVGPTGCGKTELGKRVALSTGSTIVSLKGRPGLEDRDMIGFISPTLQGARWVDGPLARAMRLAQQGTRTTLLIDELLRLDAYHRNALIGLLDDVSATELKATLGVDVPDGRYYTLDLPGAGEVLYAPTRLLSVLCTTNAGSSYTQSGELDPALLRRFQRVMFVSYPAEAVIMPVYAKAATPGTARVAYALEVATRSMTVDQGQLLARPMNTGVTLNFLAEVQDLVQAGLSETHALRDALLVTVAPFCCELTDEGLPDPAAVNALKARLEEQFRKGLLHKAA</sequence>
<dbReference type="SUPFAM" id="SSF52540">
    <property type="entry name" value="P-loop containing nucleoside triphosphate hydrolases"/>
    <property type="match status" value="1"/>
</dbReference>
<gene>
    <name evidence="2" type="ORF">J2Y00_003645</name>
</gene>
<protein>
    <submittedName>
        <fullName evidence="2">Nitric oxide reductase NorQ protein</fullName>
    </submittedName>
</protein>
<dbReference type="GO" id="GO:0016887">
    <property type="term" value="F:ATP hydrolysis activity"/>
    <property type="evidence" value="ECO:0007669"/>
    <property type="project" value="InterPro"/>
</dbReference>